<name>W7I3D5_9PEZI</name>
<dbReference type="OrthoDB" id="4772757at2759"/>
<dbReference type="HOGENOM" id="CLU_022088_1_0_1"/>
<keyword evidence="5" id="KW-0472">Membrane</keyword>
<dbReference type="SMART" id="SM00248">
    <property type="entry name" value="ANK"/>
    <property type="match status" value="3"/>
</dbReference>
<evidence type="ECO:0000256" key="4">
    <source>
        <dbReference type="SAM" id="MobiDB-lite"/>
    </source>
</evidence>
<dbReference type="PANTHER" id="PTHR24198">
    <property type="entry name" value="ANKYRIN REPEAT AND PROTEIN KINASE DOMAIN-CONTAINING PROTEIN"/>
    <property type="match status" value="1"/>
</dbReference>
<dbReference type="AlphaFoldDB" id="W7I3D5"/>
<keyword evidence="5" id="KW-0812">Transmembrane</keyword>
<keyword evidence="2 3" id="KW-0040">ANK repeat</keyword>
<keyword evidence="5" id="KW-1133">Transmembrane helix</keyword>
<evidence type="ECO:0000313" key="6">
    <source>
        <dbReference type="EMBL" id="EWC46912.1"/>
    </source>
</evidence>
<reference evidence="6 7" key="1">
    <citation type="submission" date="2013-05" db="EMBL/GenBank/DDBJ databases">
        <title>Drechslerella stenobrocha genome reveals carnivorous origination and mechanical trapping mechanism of predatory fungi.</title>
        <authorList>
            <person name="Liu X."/>
            <person name="Zhang W."/>
            <person name="Liu K."/>
        </authorList>
    </citation>
    <scope>NUCLEOTIDE SEQUENCE [LARGE SCALE GENOMIC DNA]</scope>
    <source>
        <strain evidence="6 7">248</strain>
    </source>
</reference>
<evidence type="ECO:0000256" key="1">
    <source>
        <dbReference type="ARBA" id="ARBA00022737"/>
    </source>
</evidence>
<keyword evidence="1" id="KW-0677">Repeat</keyword>
<feature type="repeat" description="ANK" evidence="3">
    <location>
        <begin position="217"/>
        <end position="237"/>
    </location>
</feature>
<feature type="transmembrane region" description="Helical" evidence="5">
    <location>
        <begin position="511"/>
        <end position="534"/>
    </location>
</feature>
<evidence type="ECO:0000256" key="2">
    <source>
        <dbReference type="ARBA" id="ARBA00023043"/>
    </source>
</evidence>
<keyword evidence="7" id="KW-1185">Reference proteome</keyword>
<dbReference type="Pfam" id="PF12796">
    <property type="entry name" value="Ank_2"/>
    <property type="match status" value="2"/>
</dbReference>
<dbReference type="EMBL" id="KI966414">
    <property type="protein sequence ID" value="EWC46912.1"/>
    <property type="molecule type" value="Genomic_DNA"/>
</dbReference>
<organism evidence="6 7">
    <name type="scientific">Drechslerella stenobrocha 248</name>
    <dbReference type="NCBI Taxonomy" id="1043628"/>
    <lineage>
        <taxon>Eukaryota</taxon>
        <taxon>Fungi</taxon>
        <taxon>Dikarya</taxon>
        <taxon>Ascomycota</taxon>
        <taxon>Pezizomycotina</taxon>
        <taxon>Orbiliomycetes</taxon>
        <taxon>Orbiliales</taxon>
        <taxon>Orbiliaceae</taxon>
        <taxon>Drechslerella</taxon>
    </lineage>
</organism>
<sequence>MDERDPVPMYSAAEGGSLADDLRRIAEASNNPSQLRRRQTHNSVPPAPTATIPDIDSGDPDTDLLIQRLLREDAEEQRGPSQPAAEPVNPPDIIKTFFECIKNENSELISALIDGGFVTPGTKNRDGVTPLVAAVKAGHVRVVQQLVDYGANVDDLSAEVDSDAEMSWVYRNGRIVPDGHYHLQRTPLMVAAGNGHMPLVKLFMEVYHARDDIVPSDGMTALRLAAQNGHRDIVNYLPARRIGGLQRWKFRNRASILRSKRLLLNIYGFFKVALYDVPRFFIWTLPKHSIVLPIRNSSRYLWNHKKEIAKKIKNGVVATGKGIKNGVIATGKGIAKLSKRAAAGTVKGIKAIPSVTLRLIKAIWKLLTVQLPKAIVQSVNATINFIKAVAKWVKKTTVATAKATKKIVVWVVKQLWKTLTVRIPNAIVIIVKSIWTAIKYTATKTGDFVVRIASAIHTLLTKMVNWMSGITWKDVMNGFLDVFKWIFVELPTMVWHGIESTGNLIKKVLKAMFGFFGEVFYYLGLGILFVVAYIPQQLFHLVMELFGAIGRGLHEVAVWINPKTI</sequence>
<accession>W7I3D5</accession>
<dbReference type="PANTHER" id="PTHR24198:SF165">
    <property type="entry name" value="ANKYRIN REPEAT-CONTAINING PROTEIN-RELATED"/>
    <property type="match status" value="1"/>
</dbReference>
<dbReference type="SUPFAM" id="SSF48403">
    <property type="entry name" value="Ankyrin repeat"/>
    <property type="match status" value="1"/>
</dbReference>
<evidence type="ECO:0000313" key="7">
    <source>
        <dbReference type="Proteomes" id="UP000024837"/>
    </source>
</evidence>
<dbReference type="InterPro" id="IPR036770">
    <property type="entry name" value="Ankyrin_rpt-contain_sf"/>
</dbReference>
<proteinExistence type="predicted"/>
<gene>
    <name evidence="6" type="ORF">DRE_03924</name>
</gene>
<feature type="region of interest" description="Disordered" evidence="4">
    <location>
        <begin position="1"/>
        <end position="61"/>
    </location>
</feature>
<dbReference type="Gene3D" id="1.25.40.20">
    <property type="entry name" value="Ankyrin repeat-containing domain"/>
    <property type="match status" value="1"/>
</dbReference>
<dbReference type="InterPro" id="IPR002110">
    <property type="entry name" value="Ankyrin_rpt"/>
</dbReference>
<dbReference type="Proteomes" id="UP000024837">
    <property type="component" value="Unassembled WGS sequence"/>
</dbReference>
<evidence type="ECO:0000256" key="5">
    <source>
        <dbReference type="SAM" id="Phobius"/>
    </source>
</evidence>
<protein>
    <submittedName>
        <fullName evidence="6">Uncharacterized protein</fullName>
    </submittedName>
</protein>
<evidence type="ECO:0000256" key="3">
    <source>
        <dbReference type="PROSITE-ProRule" id="PRU00023"/>
    </source>
</evidence>
<dbReference type="PROSITE" id="PS50297">
    <property type="entry name" value="ANK_REP_REGION"/>
    <property type="match status" value="2"/>
</dbReference>
<dbReference type="PROSITE" id="PS50088">
    <property type="entry name" value="ANK_REPEAT"/>
    <property type="match status" value="2"/>
</dbReference>
<feature type="repeat" description="ANK" evidence="3">
    <location>
        <begin position="126"/>
        <end position="158"/>
    </location>
</feature>